<dbReference type="RefSeq" id="WP_109668773.1">
    <property type="nucleotide sequence ID" value="NZ_QGGH01000007.1"/>
</dbReference>
<feature type="chain" id="PRO_5034978045" evidence="1">
    <location>
        <begin position="36"/>
        <end position="90"/>
    </location>
</feature>
<organism evidence="2 3">
    <name type="scientific">Rhizobium loti</name>
    <name type="common">Mesorhizobium loti</name>
    <dbReference type="NCBI Taxonomy" id="381"/>
    <lineage>
        <taxon>Bacteria</taxon>
        <taxon>Pseudomonadati</taxon>
        <taxon>Pseudomonadota</taxon>
        <taxon>Alphaproteobacteria</taxon>
        <taxon>Hyphomicrobiales</taxon>
        <taxon>Phyllobacteriaceae</taxon>
        <taxon>Mesorhizobium</taxon>
    </lineage>
</organism>
<gene>
    <name evidence="2" type="ORF">C8D77_107153</name>
</gene>
<name>A0A8E2WCC0_RHILI</name>
<evidence type="ECO:0000313" key="3">
    <source>
        <dbReference type="Proteomes" id="UP000245631"/>
    </source>
</evidence>
<evidence type="ECO:0000313" key="2">
    <source>
        <dbReference type="EMBL" id="PWJ89509.1"/>
    </source>
</evidence>
<dbReference type="AlphaFoldDB" id="A0A8E2WCC0"/>
<proteinExistence type="predicted"/>
<sequence>MLKKIALAAVLFQVAALSALLTQTVLFASSTATQAANVQPETSVAVTEKECAKATWPDIPDHCLKRIEARKLITMTLMTAGQQPAVAGVD</sequence>
<dbReference type="EMBL" id="QGGH01000007">
    <property type="protein sequence ID" value="PWJ89509.1"/>
    <property type="molecule type" value="Genomic_DNA"/>
</dbReference>
<accession>A0A8E2WCC0</accession>
<protein>
    <submittedName>
        <fullName evidence="2">Uncharacterized protein</fullName>
    </submittedName>
</protein>
<feature type="signal peptide" evidence="1">
    <location>
        <begin position="1"/>
        <end position="35"/>
    </location>
</feature>
<comment type="caution">
    <text evidence="2">The sequence shown here is derived from an EMBL/GenBank/DDBJ whole genome shotgun (WGS) entry which is preliminary data.</text>
</comment>
<keyword evidence="1" id="KW-0732">Signal</keyword>
<dbReference type="Proteomes" id="UP000245631">
    <property type="component" value="Unassembled WGS sequence"/>
</dbReference>
<evidence type="ECO:0000256" key="1">
    <source>
        <dbReference type="SAM" id="SignalP"/>
    </source>
</evidence>
<reference evidence="2 3" key="1">
    <citation type="submission" date="2018-05" db="EMBL/GenBank/DDBJ databases">
        <title>Genomic Encyclopedia of Type Strains, Phase IV (KMG-IV): sequencing the most valuable type-strain genomes for metagenomic binning, comparative biology and taxonomic classification.</title>
        <authorList>
            <person name="Goeker M."/>
        </authorList>
    </citation>
    <scope>NUCLEOTIDE SEQUENCE [LARGE SCALE GENOMIC DNA]</scope>
    <source>
        <strain evidence="2 3">DSM 2626</strain>
    </source>
</reference>
<dbReference type="GeneID" id="61054123"/>